<reference evidence="1 2" key="1">
    <citation type="submission" date="2015-11" db="EMBL/GenBank/DDBJ databases">
        <title>Genomic analysis of 38 Legionella species identifies large and diverse effector repertoires.</title>
        <authorList>
            <person name="Burstein D."/>
            <person name="Amaro F."/>
            <person name="Zusman T."/>
            <person name="Lifshitz Z."/>
            <person name="Cohen O."/>
            <person name="Gilbert J.A."/>
            <person name="Pupko T."/>
            <person name="Shuman H.A."/>
            <person name="Segal G."/>
        </authorList>
    </citation>
    <scope>NUCLEOTIDE SEQUENCE [LARGE SCALE GENOMIC DNA]</scope>
    <source>
        <strain evidence="1 2">WIGA</strain>
    </source>
</reference>
<proteinExistence type="predicted"/>
<dbReference type="AlphaFoldDB" id="A0A0W0RQ94"/>
<dbReference type="OrthoDB" id="5651451at2"/>
<dbReference type="Proteomes" id="UP000054695">
    <property type="component" value="Unassembled WGS sequence"/>
</dbReference>
<name>A0A0W0RQ94_LEGBO</name>
<keyword evidence="2" id="KW-1185">Reference proteome</keyword>
<accession>A0A0W0RQ94</accession>
<gene>
    <name evidence="1" type="ORF">Lboz_1894</name>
</gene>
<organism evidence="1 2">
    <name type="scientific">Legionella bozemanae</name>
    <name type="common">Fluoribacter bozemanae</name>
    <dbReference type="NCBI Taxonomy" id="447"/>
    <lineage>
        <taxon>Bacteria</taxon>
        <taxon>Pseudomonadati</taxon>
        <taxon>Pseudomonadota</taxon>
        <taxon>Gammaproteobacteria</taxon>
        <taxon>Legionellales</taxon>
        <taxon>Legionellaceae</taxon>
        <taxon>Legionella</taxon>
    </lineage>
</organism>
<dbReference type="EMBL" id="LNXU01000019">
    <property type="protein sequence ID" value="KTC73248.1"/>
    <property type="molecule type" value="Genomic_DNA"/>
</dbReference>
<evidence type="ECO:0000313" key="1">
    <source>
        <dbReference type="EMBL" id="KTC73248.1"/>
    </source>
</evidence>
<dbReference type="RefSeq" id="WP_058459533.1">
    <property type="nucleotide sequence ID" value="NZ_CAAAIY010000015.1"/>
</dbReference>
<dbReference type="PATRIC" id="fig|447.4.peg.2016"/>
<evidence type="ECO:0000313" key="2">
    <source>
        <dbReference type="Proteomes" id="UP000054695"/>
    </source>
</evidence>
<protein>
    <submittedName>
        <fullName evidence="1">Dot/Icm T4SS effector</fullName>
    </submittedName>
</protein>
<sequence>MFDVDNSGKGNCMYYAYSISLMYYLRAKNAPDITENIFNKLKLKEDEKILLRTLLSKNPNYQFTSREIKTIIEPILGKATRDLAAEYTVREFKLSPHDSPLFTSAKYGLEFCFRQALLENGSELHELIDHGFTNPDYTAAEIYKMSGTDRAMTEHAIARVPHIIEEFNRLWAIKVEELKKEEKQFSEKEIKVYKEKLFDNILRDETVHFFLAENEKYLNLYKEHLQKEYVWGSEETLLVLHRAIQGERMVRNEKGTIDAFYDTEIVLHIHRNGSSPFFQARSPDMILNNQSDIHWTSTVPDSIFTTKLTDKEQKLFEILDELRMMHSKISIEKNTIEHDLLSTLIKQMDLIYANPSYAMKEKAMESVFQLVGKLIIKLGADPSWRLLLGNLLSVFIECTPKFLADKPMSIESKESPPKESSDKELISKHAQISSLSKFSHHTLFKKSEESLPKTYPQEVARYISEAKQSGPKVAKAMRQIYQEGLEGNKKYTPEKCREIALQYLSYVKHKQRHFMLTEVHHFIKEMDEIIKQKEENINSDMEHLDVMDKNAVRDAAMSLM</sequence>
<comment type="caution">
    <text evidence="1">The sequence shown here is derived from an EMBL/GenBank/DDBJ whole genome shotgun (WGS) entry which is preliminary data.</text>
</comment>